<sequence length="342" mass="38002">MVNIGFIGCGQMGRDHIDRIANRMGNAHIVAIYDLNRAAAEKAVADFGLDAKICDSADELIHAPEVDAVVMASRNDAHLEPLLACIEAGKPVFTEKPMTIDGADSWKVVEAEVKAGKKLVQVGFNRRYDTGYEQMKEIIDSKQIGELLCGDCRHFNAQAATSYYRTDNVVNDTLIHECDILHYLFDDDYKAVEIKCARQNRLNPNGAENLREPQIAIIEFQHGAIVTVEANVNCQYGYDIQCRLVGESGTVSLPDVATPEVRQAERIYHSISSDWFARFLDAYDKEMRAFLNRVERGEEPSGQMATAWDGYVANVAADAMLESLHNGGRVEISLPERPALYA</sequence>
<dbReference type="InterPro" id="IPR004104">
    <property type="entry name" value="Gfo/Idh/MocA-like_OxRdtase_C"/>
</dbReference>
<dbReference type="AlphaFoldDB" id="A0A1Y3XX20"/>
<dbReference type="SUPFAM" id="SSF55347">
    <property type="entry name" value="Glyceraldehyde-3-phosphate dehydrogenase-like, C-terminal domain"/>
    <property type="match status" value="1"/>
</dbReference>
<dbReference type="Proteomes" id="UP000195781">
    <property type="component" value="Unassembled WGS sequence"/>
</dbReference>
<dbReference type="InterPro" id="IPR000683">
    <property type="entry name" value="Gfo/Idh/MocA-like_OxRdtase_N"/>
</dbReference>
<evidence type="ECO:0000256" key="1">
    <source>
        <dbReference type="ARBA" id="ARBA00010928"/>
    </source>
</evidence>
<proteinExistence type="inferred from homology"/>
<dbReference type="RefSeq" id="WP_019239519.1">
    <property type="nucleotide sequence ID" value="NZ_CABKRW010000059.1"/>
</dbReference>
<dbReference type="Gene3D" id="3.40.50.720">
    <property type="entry name" value="NAD(P)-binding Rossmann-like Domain"/>
    <property type="match status" value="1"/>
</dbReference>
<feature type="domain" description="Gfo/Idh/MocA-like oxidoreductase N-terminal" evidence="2">
    <location>
        <begin position="2"/>
        <end position="124"/>
    </location>
</feature>
<organism evidence="4 5">
    <name type="scientific">[Collinsella] massiliensis</name>
    <dbReference type="NCBI Taxonomy" id="1232426"/>
    <lineage>
        <taxon>Bacteria</taxon>
        <taxon>Bacillati</taxon>
        <taxon>Actinomycetota</taxon>
        <taxon>Coriobacteriia</taxon>
        <taxon>Coriobacteriales</taxon>
        <taxon>Coriobacteriaceae</taxon>
        <taxon>Enorma</taxon>
    </lineage>
</organism>
<gene>
    <name evidence="4" type="ORF">B5G02_04645</name>
</gene>
<dbReference type="Gene3D" id="3.30.360.10">
    <property type="entry name" value="Dihydrodipicolinate Reductase, domain 2"/>
    <property type="match status" value="1"/>
</dbReference>
<comment type="caution">
    <text evidence="4">The sequence shown here is derived from an EMBL/GenBank/DDBJ whole genome shotgun (WGS) entry which is preliminary data.</text>
</comment>
<evidence type="ECO:0000259" key="3">
    <source>
        <dbReference type="Pfam" id="PF02894"/>
    </source>
</evidence>
<dbReference type="Pfam" id="PF02894">
    <property type="entry name" value="GFO_IDH_MocA_C"/>
    <property type="match status" value="1"/>
</dbReference>
<dbReference type="GO" id="GO:0000166">
    <property type="term" value="F:nucleotide binding"/>
    <property type="evidence" value="ECO:0007669"/>
    <property type="project" value="InterPro"/>
</dbReference>
<name>A0A1Y3XX20_9ACTN</name>
<evidence type="ECO:0000259" key="2">
    <source>
        <dbReference type="Pfam" id="PF01408"/>
    </source>
</evidence>
<reference evidence="5" key="1">
    <citation type="submission" date="2017-04" db="EMBL/GenBank/DDBJ databases">
        <title>Function of individual gut microbiota members based on whole genome sequencing of pure cultures obtained from chicken caecum.</title>
        <authorList>
            <person name="Medvecky M."/>
            <person name="Cejkova D."/>
            <person name="Polansky O."/>
            <person name="Karasova D."/>
            <person name="Kubasova T."/>
            <person name="Cizek A."/>
            <person name="Rychlik I."/>
        </authorList>
    </citation>
    <scope>NUCLEOTIDE SEQUENCE [LARGE SCALE GENOMIC DNA]</scope>
    <source>
        <strain evidence="5">An5</strain>
    </source>
</reference>
<dbReference type="OrthoDB" id="9815825at2"/>
<feature type="domain" description="Gfo/Idh/MocA-like oxidoreductase C-terminal" evidence="3">
    <location>
        <begin position="136"/>
        <end position="332"/>
    </location>
</feature>
<dbReference type="InterPro" id="IPR036291">
    <property type="entry name" value="NAD(P)-bd_dom_sf"/>
</dbReference>
<dbReference type="PANTHER" id="PTHR43593">
    <property type="match status" value="1"/>
</dbReference>
<accession>A0A1Y3XX20</accession>
<protein>
    <submittedName>
        <fullName evidence="4">Myo-inositol 2-dehydrogenase</fullName>
    </submittedName>
</protein>
<dbReference type="InterPro" id="IPR050424">
    <property type="entry name" value="Gfo-Idh-MocA_inositol_DH"/>
</dbReference>
<keyword evidence="5" id="KW-1185">Reference proteome</keyword>
<evidence type="ECO:0000313" key="4">
    <source>
        <dbReference type="EMBL" id="OUN88858.1"/>
    </source>
</evidence>
<evidence type="ECO:0000313" key="5">
    <source>
        <dbReference type="Proteomes" id="UP000195781"/>
    </source>
</evidence>
<dbReference type="EMBL" id="NFIE01000008">
    <property type="protein sequence ID" value="OUN88858.1"/>
    <property type="molecule type" value="Genomic_DNA"/>
</dbReference>
<dbReference type="SUPFAM" id="SSF51735">
    <property type="entry name" value="NAD(P)-binding Rossmann-fold domains"/>
    <property type="match status" value="1"/>
</dbReference>
<dbReference type="Pfam" id="PF01408">
    <property type="entry name" value="GFO_IDH_MocA"/>
    <property type="match status" value="1"/>
</dbReference>
<comment type="similarity">
    <text evidence="1">Belongs to the Gfo/Idh/MocA family.</text>
</comment>
<dbReference type="PANTHER" id="PTHR43593:SF1">
    <property type="entry name" value="INOSITOL 2-DEHYDROGENASE"/>
    <property type="match status" value="1"/>
</dbReference>